<keyword evidence="1" id="KW-0472">Membrane</keyword>
<name>A0ABT9H190_9GAMM</name>
<evidence type="ECO:0000256" key="1">
    <source>
        <dbReference type="SAM" id="Phobius"/>
    </source>
</evidence>
<evidence type="ECO:0000313" key="3">
    <source>
        <dbReference type="Proteomes" id="UP001231616"/>
    </source>
</evidence>
<gene>
    <name evidence="2" type="ORF">Q3O60_12885</name>
</gene>
<accession>A0ABT9H190</accession>
<comment type="caution">
    <text evidence="2">The sequence shown here is derived from an EMBL/GenBank/DDBJ whole genome shotgun (WGS) entry which is preliminary data.</text>
</comment>
<sequence length="308" mass="34260">MTAYIAQQHASSQLRQQQLKKQLDENQVDIYVLNAREVTDFWLTVQRQEGKTQVQAEALFQQLTGLTVVTAVGEFGRDYGAASNDVRVLTVLANDLKRGGRFFDTYRTTMQNGRQYIIFKGNHRARQVVKGTRYLASNTGLVKMAVGKEGLKQSAKSGFLVSVIFSLSLHSLQWLFEDEYRWTNWLAGISTDLVKIAIAGAAGYFAGLGAAALSAAIFGGTIVVVPIAAGIIATLFVGAALSYADEHFQITQRLIQYLTKKEEKAKHKIYDGLYYAIISTSQSVKRQLTQAARRKINDILRSNPLLWN</sequence>
<keyword evidence="3" id="KW-1185">Reference proteome</keyword>
<keyword evidence="1" id="KW-0812">Transmembrane</keyword>
<proteinExistence type="predicted"/>
<keyword evidence="1" id="KW-1133">Transmembrane helix</keyword>
<dbReference type="Proteomes" id="UP001231616">
    <property type="component" value="Unassembled WGS sequence"/>
</dbReference>
<dbReference type="EMBL" id="JAUZVZ010000019">
    <property type="protein sequence ID" value="MDP4537087.1"/>
    <property type="molecule type" value="Genomic_DNA"/>
</dbReference>
<feature type="transmembrane region" description="Helical" evidence="1">
    <location>
        <begin position="196"/>
        <end position="216"/>
    </location>
</feature>
<organism evidence="2 3">
    <name type="scientific">Alkalimonas collagenimarina</name>
    <dbReference type="NCBI Taxonomy" id="400390"/>
    <lineage>
        <taxon>Bacteria</taxon>
        <taxon>Pseudomonadati</taxon>
        <taxon>Pseudomonadota</taxon>
        <taxon>Gammaproteobacteria</taxon>
        <taxon>Alkalimonas</taxon>
    </lineage>
</organism>
<reference evidence="2 3" key="1">
    <citation type="submission" date="2023-08" db="EMBL/GenBank/DDBJ databases">
        <authorList>
            <person name="Joshi A."/>
            <person name="Thite S."/>
        </authorList>
    </citation>
    <scope>NUCLEOTIDE SEQUENCE [LARGE SCALE GENOMIC DNA]</scope>
    <source>
        <strain evidence="2 3">AC40</strain>
    </source>
</reference>
<dbReference type="RefSeq" id="WP_305894352.1">
    <property type="nucleotide sequence ID" value="NZ_JAUZVZ010000019.1"/>
</dbReference>
<feature type="transmembrane region" description="Helical" evidence="1">
    <location>
        <begin position="223"/>
        <end position="244"/>
    </location>
</feature>
<protein>
    <submittedName>
        <fullName evidence="2">Uncharacterized protein</fullName>
    </submittedName>
</protein>
<evidence type="ECO:0000313" key="2">
    <source>
        <dbReference type="EMBL" id="MDP4537087.1"/>
    </source>
</evidence>